<dbReference type="PROSITE" id="PS51257">
    <property type="entry name" value="PROKAR_LIPOPROTEIN"/>
    <property type="match status" value="1"/>
</dbReference>
<evidence type="ECO:0008006" key="3">
    <source>
        <dbReference type="Google" id="ProtNLM"/>
    </source>
</evidence>
<comment type="caution">
    <text evidence="1">The sequence shown here is derived from an EMBL/GenBank/DDBJ whole genome shotgun (WGS) entry which is preliminary data.</text>
</comment>
<dbReference type="EMBL" id="MTSU01000014">
    <property type="protein sequence ID" value="ONF92151.1"/>
    <property type="molecule type" value="Genomic_DNA"/>
</dbReference>
<sequence>MFQRVFLFITAFLTLGCLHLRQPLVFGEKNSKLNSKFRSEKFCFEFKRKEMNGIEIPKVGTRFEMANEKIFNVYRRSIETAFFELSGILHCATPKQLNYTTIQISLNVNGGVDCLKKQSPEEFNGCEVWGYVSLMSFFIIPFWGRSSSEVIYEIADSDSNQYLFHYKPSIYVVDHILLLPISWIVFLRSIKKESFVETVETFLNDSGIGKKSLNI</sequence>
<name>A0AB73LWS4_9LEPT</name>
<dbReference type="Proteomes" id="UP000189337">
    <property type="component" value="Unassembled WGS sequence"/>
</dbReference>
<dbReference type="AlphaFoldDB" id="A0AB73LWS4"/>
<evidence type="ECO:0000313" key="2">
    <source>
        <dbReference type="Proteomes" id="UP000189337"/>
    </source>
</evidence>
<protein>
    <recommendedName>
        <fullName evidence="3">Lipoprotein</fullName>
    </recommendedName>
</protein>
<evidence type="ECO:0000313" key="1">
    <source>
        <dbReference type="EMBL" id="ONF92151.1"/>
    </source>
</evidence>
<proteinExistence type="predicted"/>
<dbReference type="RefSeq" id="WP_046944296.1">
    <property type="nucleotide sequence ID" value="NZ_CP028370.1"/>
</dbReference>
<reference evidence="1 2" key="1">
    <citation type="submission" date="2017-01" db="EMBL/GenBank/DDBJ databases">
        <title>Comparative genomic analysis of Brazilian Leptospira santarosai.</title>
        <authorList>
            <person name="Moreno L.Z."/>
            <person name="Miraglia F."/>
            <person name="Kremer F.S."/>
            <person name="Eslabao M.R."/>
            <person name="Lilenbaum W."/>
            <person name="Dellagostin O.A."/>
            <person name="Moreno A.M."/>
        </authorList>
    </citation>
    <scope>NUCLEOTIDE SEQUENCE [LARGE SCALE GENOMIC DNA]</scope>
    <source>
        <strain evidence="1 2">M52/8-19</strain>
    </source>
</reference>
<organism evidence="1 2">
    <name type="scientific">Leptospira santarosai</name>
    <dbReference type="NCBI Taxonomy" id="28183"/>
    <lineage>
        <taxon>Bacteria</taxon>
        <taxon>Pseudomonadati</taxon>
        <taxon>Spirochaetota</taxon>
        <taxon>Spirochaetia</taxon>
        <taxon>Leptospirales</taxon>
        <taxon>Leptospiraceae</taxon>
        <taxon>Leptospira</taxon>
    </lineage>
</organism>
<accession>A0AB73LWS4</accession>
<gene>
    <name evidence="1" type="ORF">BWD14_14520</name>
</gene>